<dbReference type="Proteomes" id="UP000196230">
    <property type="component" value="Unassembled WGS sequence"/>
</dbReference>
<evidence type="ECO:0000256" key="7">
    <source>
        <dbReference type="SAM" id="MobiDB-lite"/>
    </source>
</evidence>
<keyword evidence="4 8" id="KW-0812">Transmembrane</keyword>
<evidence type="ECO:0000256" key="4">
    <source>
        <dbReference type="ARBA" id="ARBA00022692"/>
    </source>
</evidence>
<feature type="transmembrane region" description="Helical" evidence="8">
    <location>
        <begin position="678"/>
        <end position="697"/>
    </location>
</feature>
<comment type="similarity">
    <text evidence="2">Belongs to the resistance-nodulation-cell division (RND) (TC 2.A.6) family. MmpL subfamily.</text>
</comment>
<feature type="domain" description="Membrane transport protein MMPL" evidence="9">
    <location>
        <begin position="101"/>
        <end position="455"/>
    </location>
</feature>
<evidence type="ECO:0000256" key="6">
    <source>
        <dbReference type="ARBA" id="ARBA00023136"/>
    </source>
</evidence>
<dbReference type="PANTHER" id="PTHR33406">
    <property type="entry name" value="MEMBRANE PROTEIN MJ1562-RELATED"/>
    <property type="match status" value="1"/>
</dbReference>
<feature type="transmembrane region" description="Helical" evidence="8">
    <location>
        <begin position="328"/>
        <end position="360"/>
    </location>
</feature>
<protein>
    <submittedName>
        <fullName evidence="10">Possible membrane protein</fullName>
    </submittedName>
</protein>
<organism evidence="10 11">
    <name type="scientific">Micrococcus lylae</name>
    <dbReference type="NCBI Taxonomy" id="1273"/>
    <lineage>
        <taxon>Bacteria</taxon>
        <taxon>Bacillati</taxon>
        <taxon>Actinomycetota</taxon>
        <taxon>Actinomycetes</taxon>
        <taxon>Micrococcales</taxon>
        <taxon>Micrococcaceae</taxon>
        <taxon>Micrococcus</taxon>
    </lineage>
</organism>
<feature type="transmembrane region" description="Helical" evidence="8">
    <location>
        <begin position="232"/>
        <end position="256"/>
    </location>
</feature>
<feature type="transmembrane region" description="Helical" evidence="8">
    <location>
        <begin position="296"/>
        <end position="316"/>
    </location>
</feature>
<dbReference type="EMBL" id="FUKP01000073">
    <property type="protein sequence ID" value="SJN37422.1"/>
    <property type="molecule type" value="Genomic_DNA"/>
</dbReference>
<evidence type="ECO:0000313" key="11">
    <source>
        <dbReference type="Proteomes" id="UP000196230"/>
    </source>
</evidence>
<keyword evidence="5 8" id="KW-1133">Transmembrane helix</keyword>
<dbReference type="PANTHER" id="PTHR33406:SF6">
    <property type="entry name" value="MEMBRANE PROTEIN YDGH-RELATED"/>
    <property type="match status" value="1"/>
</dbReference>
<feature type="transmembrane region" description="Helical" evidence="8">
    <location>
        <begin position="642"/>
        <end position="666"/>
    </location>
</feature>
<dbReference type="InterPro" id="IPR004869">
    <property type="entry name" value="MMPL_dom"/>
</dbReference>
<evidence type="ECO:0000256" key="3">
    <source>
        <dbReference type="ARBA" id="ARBA00022475"/>
    </source>
</evidence>
<dbReference type="AlphaFoldDB" id="A0A1R4JZL0"/>
<feature type="compositionally biased region" description="Low complexity" evidence="7">
    <location>
        <begin position="21"/>
        <end position="36"/>
    </location>
</feature>
<sequence length="786" mass="81224">MPSRAPGSDASAASPLDEYRSPPARAGRRGTAPADDPAADGRHAGAEPGAPAPLTGAKRPSAGLRTGLAVILSVLWFAAMGFGGPTFGTISEVSSNDQATFLPAGAESTLASEEAAKFRQGEAVPAVVAGEADVDPQADAPAVEALTGALKDVEGVQEVVGPFPSEDGGAVQLIALVDTSDGAPELDSVVDQLRTVLAQTTADDPAVQDSSLADTQWHVTGPAGLASDLGGAFAGIDGILLAVALTVVFVILVVVYRSVLLPIVVLLTAMGALCAAIVAVYWMARWDWIQLNGQSQGILSILVIGASTDYCLLLVARHREELLVREHVFDALVAAVRGSFGAITASASTVAIALLCLLFSDLNSNRSLGPIAASGILFAWLAALTMLPGILQLLGRVAFWPNIPSPANARARREALAAEGRSYRQPKDAEGRPIAGLENDHGIWTRSAAFVARHARAVWIVTAAVLLAVAAGITQLNASGVSQTDVILGESDAKAGQAVLSEHFAAGSGSPANIVVPVDERDRVQEILEGTDGVAEVQLEAEGGAPAETPPRDLPPLEVDGDVLFSVTLADPAESLEAQQTIETIRTELQGIPGDTLVGGTAAEALDTNDTAQRDLVVIIPLVLVVVLLILMVLLRSVLAAVLLVAATVISFGTAMGVSALVFNHVFEYPGADPTVPLYGFVFLVALGVDYTIFLMTRTREEADVVGTRAGVLKALTVTGGVITSAGVVLAATFAALAVIPLMFMVQLGFIVAFGVLLDTLVVRTLLIPALVRDIGPKVWWPAEAA</sequence>
<name>A0A1R4JZL0_9MICC</name>
<evidence type="ECO:0000256" key="1">
    <source>
        <dbReference type="ARBA" id="ARBA00004651"/>
    </source>
</evidence>
<dbReference type="SUPFAM" id="SSF82866">
    <property type="entry name" value="Multidrug efflux transporter AcrB transmembrane domain"/>
    <property type="match status" value="2"/>
</dbReference>
<evidence type="ECO:0000256" key="2">
    <source>
        <dbReference type="ARBA" id="ARBA00010157"/>
    </source>
</evidence>
<dbReference type="InterPro" id="IPR050545">
    <property type="entry name" value="Mycobact_MmpL"/>
</dbReference>
<accession>A0A1R4JZL0</accession>
<feature type="transmembrane region" description="Helical" evidence="8">
    <location>
        <begin position="616"/>
        <end position="635"/>
    </location>
</feature>
<proteinExistence type="inferred from homology"/>
<dbReference type="RefSeq" id="WP_087134741.1">
    <property type="nucleotide sequence ID" value="NZ_FUKP01000073.1"/>
</dbReference>
<evidence type="ECO:0000259" key="9">
    <source>
        <dbReference type="Pfam" id="PF03176"/>
    </source>
</evidence>
<gene>
    <name evidence="10" type="ORF">FM125_11585</name>
</gene>
<dbReference type="Pfam" id="PF03176">
    <property type="entry name" value="MMPL"/>
    <property type="match status" value="2"/>
</dbReference>
<comment type="subcellular location">
    <subcellularLocation>
        <location evidence="1">Cell membrane</location>
        <topology evidence="1">Multi-pass membrane protein</topology>
    </subcellularLocation>
</comment>
<keyword evidence="6 8" id="KW-0472">Membrane</keyword>
<feature type="transmembrane region" description="Helical" evidence="8">
    <location>
        <begin position="718"/>
        <end position="744"/>
    </location>
</feature>
<feature type="domain" description="Membrane transport protein MMPL" evidence="9">
    <location>
        <begin position="563"/>
        <end position="782"/>
    </location>
</feature>
<feature type="transmembrane region" description="Helical" evidence="8">
    <location>
        <begin position="68"/>
        <end position="87"/>
    </location>
</feature>
<feature type="transmembrane region" description="Helical" evidence="8">
    <location>
        <begin position="263"/>
        <end position="284"/>
    </location>
</feature>
<feature type="transmembrane region" description="Helical" evidence="8">
    <location>
        <begin position="457"/>
        <end position="476"/>
    </location>
</feature>
<evidence type="ECO:0000313" key="10">
    <source>
        <dbReference type="EMBL" id="SJN37422.1"/>
    </source>
</evidence>
<feature type="region of interest" description="Disordered" evidence="7">
    <location>
        <begin position="1"/>
        <end position="58"/>
    </location>
</feature>
<keyword evidence="3" id="KW-1003">Cell membrane</keyword>
<dbReference type="GO" id="GO:0005886">
    <property type="term" value="C:plasma membrane"/>
    <property type="evidence" value="ECO:0007669"/>
    <property type="project" value="UniProtKB-SubCell"/>
</dbReference>
<reference evidence="10 11" key="1">
    <citation type="submission" date="2017-02" db="EMBL/GenBank/DDBJ databases">
        <authorList>
            <person name="Peterson S.W."/>
        </authorList>
    </citation>
    <scope>NUCLEOTIDE SEQUENCE [LARGE SCALE GENOMIC DNA]</scope>
    <source>
        <strain evidence="10 11">2B3F</strain>
    </source>
</reference>
<evidence type="ECO:0000256" key="5">
    <source>
        <dbReference type="ARBA" id="ARBA00022989"/>
    </source>
</evidence>
<dbReference type="Gene3D" id="1.20.1640.10">
    <property type="entry name" value="Multidrug efflux transporter AcrB transmembrane domain"/>
    <property type="match status" value="2"/>
</dbReference>
<evidence type="ECO:0000256" key="8">
    <source>
        <dbReference type="SAM" id="Phobius"/>
    </source>
</evidence>
<feature type="transmembrane region" description="Helical" evidence="8">
    <location>
        <begin position="372"/>
        <end position="394"/>
    </location>
</feature>